<protein>
    <submittedName>
        <fullName evidence="2">Uncharacterized protein</fullName>
    </submittedName>
</protein>
<organism evidence="2">
    <name type="scientific">Opuntia streptacantha</name>
    <name type="common">Prickly pear cactus</name>
    <name type="synonym">Opuntia cardona</name>
    <dbReference type="NCBI Taxonomy" id="393608"/>
    <lineage>
        <taxon>Eukaryota</taxon>
        <taxon>Viridiplantae</taxon>
        <taxon>Streptophyta</taxon>
        <taxon>Embryophyta</taxon>
        <taxon>Tracheophyta</taxon>
        <taxon>Spermatophyta</taxon>
        <taxon>Magnoliopsida</taxon>
        <taxon>eudicotyledons</taxon>
        <taxon>Gunneridae</taxon>
        <taxon>Pentapetalae</taxon>
        <taxon>Caryophyllales</taxon>
        <taxon>Cactineae</taxon>
        <taxon>Cactaceae</taxon>
        <taxon>Opuntioideae</taxon>
        <taxon>Opuntia</taxon>
    </lineage>
</organism>
<feature type="region of interest" description="Disordered" evidence="1">
    <location>
        <begin position="84"/>
        <end position="120"/>
    </location>
</feature>
<reference evidence="2" key="1">
    <citation type="journal article" date="2013" name="J. Plant Res.">
        <title>Effect of fungi and light on seed germination of three Opuntia species from semiarid lands of central Mexico.</title>
        <authorList>
            <person name="Delgado-Sanchez P."/>
            <person name="Jimenez-Bremont J.F."/>
            <person name="Guerrero-Gonzalez Mde L."/>
            <person name="Flores J."/>
        </authorList>
    </citation>
    <scope>NUCLEOTIDE SEQUENCE</scope>
    <source>
        <tissue evidence="2">Cladode</tissue>
    </source>
</reference>
<dbReference type="PANTHER" id="PTHR34956">
    <property type="entry name" value="OS05G0397300 PROTEIN"/>
    <property type="match status" value="1"/>
</dbReference>
<sequence length="120" mass="13750">MAVEVAMEDDVFFADLNRQISLLIDDDDDDPLSRFPSVSPQILSPSIIHPSMLALAPPPQYLYQENCTREYLINSKGTGVFIPQRPQLRRKYREQRRRAKSNNNNNKQFINSKGRSNGAL</sequence>
<evidence type="ECO:0000256" key="1">
    <source>
        <dbReference type="SAM" id="MobiDB-lite"/>
    </source>
</evidence>
<feature type="compositionally biased region" description="Basic residues" evidence="1">
    <location>
        <begin position="87"/>
        <end position="100"/>
    </location>
</feature>
<proteinExistence type="predicted"/>
<name>A0A7C9DP11_OPUST</name>
<dbReference type="PANTHER" id="PTHR34956:SF2">
    <property type="entry name" value="OS05G0397300 PROTEIN"/>
    <property type="match status" value="1"/>
</dbReference>
<feature type="compositionally biased region" description="Polar residues" evidence="1">
    <location>
        <begin position="107"/>
        <end position="120"/>
    </location>
</feature>
<dbReference type="AlphaFoldDB" id="A0A7C9DP11"/>
<accession>A0A7C9DP11</accession>
<reference evidence="2" key="2">
    <citation type="submission" date="2020-07" db="EMBL/GenBank/DDBJ databases">
        <authorList>
            <person name="Vera ALvarez R."/>
            <person name="Arias-Moreno D.M."/>
            <person name="Jimenez-Jacinto V."/>
            <person name="Jimenez-Bremont J.F."/>
            <person name="Swaminathan K."/>
            <person name="Moose S.P."/>
            <person name="Guerrero-Gonzalez M.L."/>
            <person name="Marino-Ramirez L."/>
            <person name="Landsman D."/>
            <person name="Rodriguez-Kessler M."/>
            <person name="Delgado-Sanchez P."/>
        </authorList>
    </citation>
    <scope>NUCLEOTIDE SEQUENCE</scope>
    <source>
        <tissue evidence="2">Cladode</tissue>
    </source>
</reference>
<dbReference type="EMBL" id="GISG01151132">
    <property type="protein sequence ID" value="MBA4647622.1"/>
    <property type="molecule type" value="Transcribed_RNA"/>
</dbReference>
<evidence type="ECO:0000313" key="2">
    <source>
        <dbReference type="EMBL" id="MBA4647622.1"/>
    </source>
</evidence>